<dbReference type="EMBL" id="VCQT01000038">
    <property type="protein sequence ID" value="TMW11947.1"/>
    <property type="molecule type" value="Genomic_DNA"/>
</dbReference>
<sequence length="198" mass="21581">MSSTNMPDWQNPCPALITALCARDTYTRGHCDRVHRLALAMGEAAKLSASSLDALRIASQLHDVGKIGVRDRVLLKPGGLTPEEWEEMKTHSTIGERIVKAVLLPNAAEVASIVRHHHESFDGSGYPDGLAGTQIPRACRILLVVDAYDAMTTGRPYHSARSHDETMSILSEEAGTKLDPDMFSLFSAVIENSSCRAR</sequence>
<evidence type="ECO:0000313" key="2">
    <source>
        <dbReference type="EMBL" id="TMW11947.1"/>
    </source>
</evidence>
<dbReference type="PROSITE" id="PS51832">
    <property type="entry name" value="HD_GYP"/>
    <property type="match status" value="1"/>
</dbReference>
<comment type="caution">
    <text evidence="2">The sequence shown here is derived from an EMBL/GenBank/DDBJ whole genome shotgun (WGS) entry which is preliminary data.</text>
</comment>
<dbReference type="InterPro" id="IPR037522">
    <property type="entry name" value="HD_GYP_dom"/>
</dbReference>
<dbReference type="RefSeq" id="WP_138773092.1">
    <property type="nucleotide sequence ID" value="NZ_JBHSSX010000003.1"/>
</dbReference>
<proteinExistence type="predicted"/>
<keyword evidence="3" id="KW-1185">Reference proteome</keyword>
<dbReference type="SMART" id="SM00471">
    <property type="entry name" value="HDc"/>
    <property type="match status" value="1"/>
</dbReference>
<organism evidence="2 3">
    <name type="scientific">Alloalcanivorax gelatiniphagus</name>
    <dbReference type="NCBI Taxonomy" id="1194167"/>
    <lineage>
        <taxon>Bacteria</taxon>
        <taxon>Pseudomonadati</taxon>
        <taxon>Pseudomonadota</taxon>
        <taxon>Gammaproteobacteria</taxon>
        <taxon>Oceanospirillales</taxon>
        <taxon>Alcanivoracaceae</taxon>
        <taxon>Alloalcanivorax</taxon>
    </lineage>
</organism>
<name>A0ABY2XJ70_9GAMM</name>
<dbReference type="Pfam" id="PF13487">
    <property type="entry name" value="HD_5"/>
    <property type="match status" value="1"/>
</dbReference>
<reference evidence="2 3" key="1">
    <citation type="submission" date="2019-05" db="EMBL/GenBank/DDBJ databases">
        <title>Genome of Alcanivorax gelatiniphagus, an oil degrading marine bacteria.</title>
        <authorList>
            <person name="Kwon K.K."/>
        </authorList>
    </citation>
    <scope>NUCLEOTIDE SEQUENCE [LARGE SCALE GENOMIC DNA]</scope>
    <source>
        <strain evidence="2 3">MEBiC 08158</strain>
    </source>
</reference>
<dbReference type="SUPFAM" id="SSF109604">
    <property type="entry name" value="HD-domain/PDEase-like"/>
    <property type="match status" value="1"/>
</dbReference>
<dbReference type="InterPro" id="IPR003607">
    <property type="entry name" value="HD/PDEase_dom"/>
</dbReference>
<dbReference type="Gene3D" id="1.10.3210.10">
    <property type="entry name" value="Hypothetical protein af1432"/>
    <property type="match status" value="1"/>
</dbReference>
<accession>A0ABY2XJ70</accession>
<protein>
    <submittedName>
        <fullName evidence="2">HD-GYP domain-containing protein</fullName>
    </submittedName>
</protein>
<dbReference type="CDD" id="cd00077">
    <property type="entry name" value="HDc"/>
    <property type="match status" value="1"/>
</dbReference>
<dbReference type="PANTHER" id="PTHR43155">
    <property type="entry name" value="CYCLIC DI-GMP PHOSPHODIESTERASE PA4108-RELATED"/>
    <property type="match status" value="1"/>
</dbReference>
<gene>
    <name evidence="2" type="ORF">FGS76_13045</name>
</gene>
<evidence type="ECO:0000313" key="3">
    <source>
        <dbReference type="Proteomes" id="UP000739180"/>
    </source>
</evidence>
<evidence type="ECO:0000259" key="1">
    <source>
        <dbReference type="PROSITE" id="PS51832"/>
    </source>
</evidence>
<feature type="domain" description="HD-GYP" evidence="1">
    <location>
        <begin position="5"/>
        <end position="198"/>
    </location>
</feature>
<dbReference type="PANTHER" id="PTHR43155:SF2">
    <property type="entry name" value="CYCLIC DI-GMP PHOSPHODIESTERASE PA4108"/>
    <property type="match status" value="1"/>
</dbReference>
<dbReference type="Proteomes" id="UP000739180">
    <property type="component" value="Unassembled WGS sequence"/>
</dbReference>